<feature type="compositionally biased region" description="Polar residues" evidence="2">
    <location>
        <begin position="134"/>
        <end position="144"/>
    </location>
</feature>
<feature type="region of interest" description="Disordered" evidence="2">
    <location>
        <begin position="1"/>
        <end position="418"/>
    </location>
</feature>
<comment type="caution">
    <text evidence="4">The sequence shown here is derived from an EMBL/GenBank/DDBJ whole genome shotgun (WGS) entry which is preliminary data.</text>
</comment>
<keyword evidence="5" id="KW-1185">Reference proteome</keyword>
<evidence type="ECO:0000256" key="2">
    <source>
        <dbReference type="SAM" id="MobiDB-lite"/>
    </source>
</evidence>
<proteinExistence type="inferred from homology"/>
<reference evidence="4 5" key="1">
    <citation type="submission" date="2015-09" db="EMBL/GenBank/DDBJ databases">
        <title>Host preference determinants of Valsa canker pathogens revealed by comparative genomics.</title>
        <authorList>
            <person name="Yin Z."/>
            <person name="Huang L."/>
        </authorList>
    </citation>
    <scope>NUCLEOTIDE SEQUENCE [LARGE SCALE GENOMIC DNA]</scope>
    <source>
        <strain evidence="4 5">03-1</strain>
    </source>
</reference>
<dbReference type="SMART" id="SM00397">
    <property type="entry name" value="t_SNARE"/>
    <property type="match status" value="2"/>
</dbReference>
<comment type="similarity">
    <text evidence="1">Belongs to the SNAP-25 family.</text>
</comment>
<evidence type="ECO:0000259" key="3">
    <source>
        <dbReference type="PROSITE" id="PS50192"/>
    </source>
</evidence>
<protein>
    <recommendedName>
        <fullName evidence="3">t-SNARE coiled-coil homology domain-containing protein</fullName>
    </recommendedName>
</protein>
<feature type="compositionally biased region" description="Basic and acidic residues" evidence="2">
    <location>
        <begin position="113"/>
        <end position="133"/>
    </location>
</feature>
<feature type="compositionally biased region" description="Polar residues" evidence="2">
    <location>
        <begin position="1"/>
        <end position="12"/>
    </location>
</feature>
<dbReference type="GO" id="GO:0005484">
    <property type="term" value="F:SNAP receptor activity"/>
    <property type="evidence" value="ECO:0007669"/>
    <property type="project" value="TreeGrafter"/>
</dbReference>
<dbReference type="PANTHER" id="PTHR19305">
    <property type="entry name" value="SYNAPTOSOMAL ASSOCIATED PROTEIN"/>
    <property type="match status" value="1"/>
</dbReference>
<feature type="compositionally biased region" description="Low complexity" evidence="2">
    <location>
        <begin position="100"/>
        <end position="111"/>
    </location>
</feature>
<feature type="compositionally biased region" description="Basic and acidic residues" evidence="2">
    <location>
        <begin position="408"/>
        <end position="417"/>
    </location>
</feature>
<evidence type="ECO:0000313" key="5">
    <source>
        <dbReference type="Proteomes" id="UP000283895"/>
    </source>
</evidence>
<dbReference type="Proteomes" id="UP000283895">
    <property type="component" value="Unassembled WGS sequence"/>
</dbReference>
<feature type="compositionally biased region" description="Basic and acidic residues" evidence="2">
    <location>
        <begin position="68"/>
        <end position="85"/>
    </location>
</feature>
<dbReference type="GO" id="GO:0031201">
    <property type="term" value="C:SNARE complex"/>
    <property type="evidence" value="ECO:0007669"/>
    <property type="project" value="TreeGrafter"/>
</dbReference>
<dbReference type="AlphaFoldDB" id="A0A423X6P9"/>
<name>A0A423X6P9_9PEZI</name>
<dbReference type="GO" id="GO:0019905">
    <property type="term" value="F:syntaxin binding"/>
    <property type="evidence" value="ECO:0007669"/>
    <property type="project" value="TreeGrafter"/>
</dbReference>
<feature type="compositionally biased region" description="Polar residues" evidence="2">
    <location>
        <begin position="240"/>
        <end position="270"/>
    </location>
</feature>
<dbReference type="CDD" id="cd15886">
    <property type="entry name" value="SNARE_SEC9N"/>
    <property type="match status" value="1"/>
</dbReference>
<feature type="compositionally biased region" description="Basic residues" evidence="2">
    <location>
        <begin position="163"/>
        <end position="177"/>
    </location>
</feature>
<dbReference type="PANTHER" id="PTHR19305:SF9">
    <property type="entry name" value="SYNAPTOSOMAL-ASSOCIATED PROTEIN 29"/>
    <property type="match status" value="1"/>
</dbReference>
<evidence type="ECO:0000313" key="4">
    <source>
        <dbReference type="EMBL" id="ROW11595.1"/>
    </source>
</evidence>
<feature type="compositionally biased region" description="Basic residues" evidence="2">
    <location>
        <begin position="185"/>
        <end position="195"/>
    </location>
</feature>
<dbReference type="CDD" id="cd15857">
    <property type="entry name" value="SNARE_SEC9C"/>
    <property type="match status" value="1"/>
</dbReference>
<feature type="domain" description="T-SNARE coiled-coil homology" evidence="3">
    <location>
        <begin position="558"/>
        <end position="620"/>
    </location>
</feature>
<dbReference type="GO" id="GO:0005886">
    <property type="term" value="C:plasma membrane"/>
    <property type="evidence" value="ECO:0007669"/>
    <property type="project" value="TreeGrafter"/>
</dbReference>
<feature type="compositionally biased region" description="Polar residues" evidence="2">
    <location>
        <begin position="331"/>
        <end position="345"/>
    </location>
</feature>
<dbReference type="InterPro" id="IPR000727">
    <property type="entry name" value="T_SNARE_dom"/>
</dbReference>
<dbReference type="GO" id="GO:0006887">
    <property type="term" value="P:exocytosis"/>
    <property type="evidence" value="ECO:0007669"/>
    <property type="project" value="TreeGrafter"/>
</dbReference>
<dbReference type="EMBL" id="LKEA01000002">
    <property type="protein sequence ID" value="ROW11595.1"/>
    <property type="molecule type" value="Genomic_DNA"/>
</dbReference>
<dbReference type="GO" id="GO:0006906">
    <property type="term" value="P:vesicle fusion"/>
    <property type="evidence" value="ECO:0007669"/>
    <property type="project" value="TreeGrafter"/>
</dbReference>
<dbReference type="Gene3D" id="1.20.5.110">
    <property type="match status" value="2"/>
</dbReference>
<feature type="compositionally biased region" description="Low complexity" evidence="2">
    <location>
        <begin position="367"/>
        <end position="376"/>
    </location>
</feature>
<dbReference type="STRING" id="356882.A0A423X6P9"/>
<gene>
    <name evidence="4" type="ORF">VMCG_01410</name>
</gene>
<accession>A0A423X6P9</accession>
<organism evidence="4 5">
    <name type="scientific">Cytospora schulzeri</name>
    <dbReference type="NCBI Taxonomy" id="448051"/>
    <lineage>
        <taxon>Eukaryota</taxon>
        <taxon>Fungi</taxon>
        <taxon>Dikarya</taxon>
        <taxon>Ascomycota</taxon>
        <taxon>Pezizomycotina</taxon>
        <taxon>Sordariomycetes</taxon>
        <taxon>Sordariomycetidae</taxon>
        <taxon>Diaporthales</taxon>
        <taxon>Cytosporaceae</taxon>
        <taxon>Cytospora</taxon>
    </lineage>
</organism>
<evidence type="ECO:0000256" key="1">
    <source>
        <dbReference type="ARBA" id="ARBA00009480"/>
    </source>
</evidence>
<sequence length="621" mass="68147">MPSSLKSVSTAAGSWPLPATEDDKFDNLGLAAGLASQERRRRAANPKPVLGKKTVDRQDIGSGNNHDPASEKEVQVQAETHDNRPKPRAATARVVNYSLPAAAPTPTTYTASIDRDTEKWKKYTENTKTRDKNTNPNQKPSTETSSDEDEKGGADDQSTKCLPFRRRGDRHGPRKGNKGGWFQKFKMRFFSRKKKNAEEPNPYAAPITPYQQARAQIAQGPVSGEDPNNPPPPYNQSPSFGYSSSVGNSPSIGKSPSFGNSPSVGSTTSRFGDEKYGNQRGYGSTPYDNNASAYSSNKRGPGGYGGLDDDAGKDDLFGSAAGRYQQQQQQSNLTSPNLSQPSPSRYDNDPARSALLGNAQDRYNPFPQAGPQPGAADEYDGYGAPRELTEEEKEELETQAIKDQTNAIRKEGVESTDRSLAISQQAIETARGTLARLGAQGDRLHNTEKNLDAAAAKSRIAEDSTKELKTLNGSMFAIHASNPFTSRKRQEQADNAVLERHRMERETREQTRRDAYAASQGLEQVFMEIERKPQRTLGSQSKAERSKYIFEDDDGEAQQMEEAIDDRVEQIGVNVSALHGLANAMGDELGGQTSLIDRIAEKSDAVDDHVRMNRERLARIR</sequence>
<dbReference type="OrthoDB" id="18679at2759"/>
<feature type="compositionally biased region" description="Polar residues" evidence="2">
    <location>
        <begin position="286"/>
        <end position="298"/>
    </location>
</feature>
<dbReference type="SUPFAM" id="SSF58038">
    <property type="entry name" value="SNARE fusion complex"/>
    <property type="match status" value="2"/>
</dbReference>
<dbReference type="PROSITE" id="PS50192">
    <property type="entry name" value="T_SNARE"/>
    <property type="match status" value="1"/>
</dbReference>